<dbReference type="AlphaFoldDB" id="A0A078AL24"/>
<dbReference type="EMBL" id="CCKQ01010615">
    <property type="protein sequence ID" value="CDW82137.1"/>
    <property type="molecule type" value="Genomic_DNA"/>
</dbReference>
<proteinExistence type="predicted"/>
<accession>A0A078AL24</accession>
<protein>
    <submittedName>
        <fullName evidence="1">Uncharacterized protein</fullName>
    </submittedName>
</protein>
<dbReference type="Proteomes" id="UP000039865">
    <property type="component" value="Unassembled WGS sequence"/>
</dbReference>
<evidence type="ECO:0000313" key="1">
    <source>
        <dbReference type="EMBL" id="CDW82137.1"/>
    </source>
</evidence>
<name>A0A078AL24_STYLE</name>
<dbReference type="InParanoid" id="A0A078AL24"/>
<evidence type="ECO:0000313" key="2">
    <source>
        <dbReference type="Proteomes" id="UP000039865"/>
    </source>
</evidence>
<gene>
    <name evidence="1" type="primary">Contig15630.g16655</name>
    <name evidence="1" type="ORF">STYLEM_11164</name>
</gene>
<organism evidence="1 2">
    <name type="scientific">Stylonychia lemnae</name>
    <name type="common">Ciliate</name>
    <dbReference type="NCBI Taxonomy" id="5949"/>
    <lineage>
        <taxon>Eukaryota</taxon>
        <taxon>Sar</taxon>
        <taxon>Alveolata</taxon>
        <taxon>Ciliophora</taxon>
        <taxon>Intramacronucleata</taxon>
        <taxon>Spirotrichea</taxon>
        <taxon>Stichotrichia</taxon>
        <taxon>Sporadotrichida</taxon>
        <taxon>Oxytrichidae</taxon>
        <taxon>Stylonychinae</taxon>
        <taxon>Stylonychia</taxon>
    </lineage>
</organism>
<reference evidence="1 2" key="1">
    <citation type="submission" date="2014-06" db="EMBL/GenBank/DDBJ databases">
        <authorList>
            <person name="Swart Estienne"/>
        </authorList>
    </citation>
    <scope>NUCLEOTIDE SEQUENCE [LARGE SCALE GENOMIC DNA]</scope>
    <source>
        <strain evidence="1 2">130c</strain>
    </source>
</reference>
<keyword evidence="2" id="KW-1185">Reference proteome</keyword>
<sequence length="155" mass="17599">MCDIVNEFLSKTLDTLQSLNSIVSQDLQDDQGKYQSILNLFKLVDDEDFILNLALNSMKTIVTKTAEYNRRNHDDQMRQLSIDEQLNYAQDEIQIQDTSEDGSEDSESEQQAVNISKYSAGIVLLTISRVSSWYLGAFNEQSIFPTEPSDDSTDI</sequence>